<evidence type="ECO:0000256" key="12">
    <source>
        <dbReference type="PROSITE-ProRule" id="PRU00546"/>
    </source>
</evidence>
<dbReference type="Gene3D" id="2.10.230.10">
    <property type="entry name" value="Heat shock protein DnaJ, cysteine-rich domain"/>
    <property type="match status" value="1"/>
</dbReference>
<dbReference type="InterPro" id="IPR036869">
    <property type="entry name" value="J_dom_sf"/>
</dbReference>
<dbReference type="EMBL" id="NVQC01000028">
    <property type="protein sequence ID" value="PTL35219.1"/>
    <property type="molecule type" value="Genomic_DNA"/>
</dbReference>
<evidence type="ECO:0000259" key="15">
    <source>
        <dbReference type="PROSITE" id="PS51188"/>
    </source>
</evidence>
<evidence type="ECO:0000256" key="13">
    <source>
        <dbReference type="SAM" id="MobiDB-lite"/>
    </source>
</evidence>
<accession>A0A2T4TVT8</accession>
<evidence type="ECO:0000256" key="8">
    <source>
        <dbReference type="ARBA" id="ARBA00022833"/>
    </source>
</evidence>
<dbReference type="Pfam" id="PF00226">
    <property type="entry name" value="DnaJ"/>
    <property type="match status" value="1"/>
</dbReference>
<sequence length="379" mass="41089">MQAGTLVARMSKRDYYEVLGVRKGASDKEIKQAYRRLARKHHPDVNPNNKAAEAKFKEITEAYEVLSDTPKRQQYDQFGHQPLGVGRETGQRPGAGPGGFDFSQLDLGGHGGIEDLFSDIFGRRGQEAKTGPSKGEDLHYTIDLEFKDAVRGLSTEISLERRAPCPSCSGTGAGTGGQFHACPACEGSGRARGKLGLFGGQQACSRCKGTGKLPSSRCSSCHGTGTVLKAERISVKIPPGVENGSNVRVQGKGHMGRQGGPPGDLYIVTRVRPHPFFERKGDNIYCEVPITVTEAALGAKIEVPTVDGKASMRIPPETCSGQIFRLRGMGVPHLKGSGRGDQFVTVKIVLPQNLDTQSQELFRELGRLHPEDPRRTIWK</sequence>
<feature type="repeat" description="CXXCXGXG motif" evidence="11">
    <location>
        <begin position="165"/>
        <end position="172"/>
    </location>
</feature>
<dbReference type="InterPro" id="IPR002939">
    <property type="entry name" value="DnaJ_C"/>
</dbReference>
<dbReference type="PRINTS" id="PR00625">
    <property type="entry name" value="JDOMAIN"/>
</dbReference>
<dbReference type="InterPro" id="IPR008971">
    <property type="entry name" value="HSP40/DnaJ_pept-bd"/>
</dbReference>
<evidence type="ECO:0000256" key="6">
    <source>
        <dbReference type="ARBA" id="ARBA00022737"/>
    </source>
</evidence>
<organism evidence="16 17">
    <name type="scientific">Candidatus Methylomirabilis limnetica</name>
    <dbReference type="NCBI Taxonomy" id="2033718"/>
    <lineage>
        <taxon>Bacteria</taxon>
        <taxon>Candidatus Methylomirabilota</taxon>
        <taxon>Candidatus Methylomirabilia</taxon>
        <taxon>Candidatus Methylomirabilales</taxon>
        <taxon>Candidatus Methylomirabilaceae</taxon>
        <taxon>Candidatus Methylomirabilis</taxon>
    </lineage>
</organism>
<dbReference type="CDD" id="cd06257">
    <property type="entry name" value="DnaJ"/>
    <property type="match status" value="1"/>
</dbReference>
<keyword evidence="6 11" id="KW-0677">Repeat</keyword>
<evidence type="ECO:0000313" key="16">
    <source>
        <dbReference type="EMBL" id="PTL35219.1"/>
    </source>
</evidence>
<dbReference type="Pfam" id="PF01556">
    <property type="entry name" value="DnaJ_C"/>
    <property type="match status" value="1"/>
</dbReference>
<reference evidence="16 17" key="1">
    <citation type="submission" date="2017-09" db="EMBL/GenBank/DDBJ databases">
        <title>Bloom of a denitrifying methanotroph, Candidatus Methylomirabilis limnetica, in a deep stratified lake.</title>
        <authorList>
            <person name="Graf J.S."/>
            <person name="Marchant H.K."/>
            <person name="Tienken D."/>
            <person name="Hach P.F."/>
            <person name="Brand A."/>
            <person name="Schubert C.J."/>
            <person name="Kuypers M.M."/>
            <person name="Milucka J."/>
        </authorList>
    </citation>
    <scope>NUCLEOTIDE SEQUENCE [LARGE SCALE GENOMIC DNA]</scope>
    <source>
        <strain evidence="16 17">Zug</strain>
    </source>
</reference>
<keyword evidence="5 11" id="KW-0479">Metal-binding</keyword>
<dbReference type="InterPro" id="IPR001623">
    <property type="entry name" value="DnaJ_domain"/>
</dbReference>
<evidence type="ECO:0000256" key="10">
    <source>
        <dbReference type="ARBA" id="ARBA00023186"/>
    </source>
</evidence>
<keyword evidence="9 11" id="KW-0346">Stress response</keyword>
<dbReference type="SUPFAM" id="SSF46565">
    <property type="entry name" value="Chaperone J-domain"/>
    <property type="match status" value="1"/>
</dbReference>
<evidence type="ECO:0000256" key="11">
    <source>
        <dbReference type="HAMAP-Rule" id="MF_01152"/>
    </source>
</evidence>
<comment type="domain">
    <text evidence="11">The J domain is necessary and sufficient to stimulate DnaK ATPase activity. Zinc center 1 plays an important role in the autonomous, DnaK-independent chaperone activity of DnaJ. Zinc center 2 is essential for interaction with DnaK and for DnaJ activity.</text>
</comment>
<comment type="cofactor">
    <cofactor evidence="11">
        <name>Zn(2+)</name>
        <dbReference type="ChEBI" id="CHEBI:29105"/>
    </cofactor>
    <text evidence="11">Binds 2 Zn(2+) ions per monomer.</text>
</comment>
<keyword evidence="8 11" id="KW-0862">Zinc</keyword>
<dbReference type="NCBIfam" id="TIGR02349">
    <property type="entry name" value="DnaJ_bact"/>
    <property type="match status" value="1"/>
</dbReference>
<evidence type="ECO:0000256" key="5">
    <source>
        <dbReference type="ARBA" id="ARBA00022723"/>
    </source>
</evidence>
<comment type="caution">
    <text evidence="16">The sequence shown here is derived from an EMBL/GenBank/DDBJ whole genome shotgun (WGS) entry which is preliminary data.</text>
</comment>
<dbReference type="NCBIfam" id="NF008035">
    <property type="entry name" value="PRK10767.1"/>
    <property type="match status" value="1"/>
</dbReference>
<name>A0A2T4TVT8_9BACT</name>
<evidence type="ECO:0000256" key="4">
    <source>
        <dbReference type="ARBA" id="ARBA00022705"/>
    </source>
</evidence>
<dbReference type="Gene3D" id="2.60.260.20">
    <property type="entry name" value="Urease metallochaperone UreE, N-terminal domain"/>
    <property type="match status" value="2"/>
</dbReference>
<dbReference type="InterPro" id="IPR001305">
    <property type="entry name" value="HSP_DnaJ_Cys-rich_dom"/>
</dbReference>
<evidence type="ECO:0000256" key="7">
    <source>
        <dbReference type="ARBA" id="ARBA00022771"/>
    </source>
</evidence>
<evidence type="ECO:0000256" key="1">
    <source>
        <dbReference type="ARBA" id="ARBA00004496"/>
    </source>
</evidence>
<dbReference type="PANTHER" id="PTHR43096:SF52">
    <property type="entry name" value="DNAJ HOMOLOG 1, MITOCHONDRIAL-RELATED"/>
    <property type="match status" value="1"/>
</dbReference>
<dbReference type="HAMAP" id="MF_01152">
    <property type="entry name" value="DnaJ"/>
    <property type="match status" value="1"/>
</dbReference>
<keyword evidence="10 11" id="KW-0143">Chaperone</keyword>
<evidence type="ECO:0000313" key="17">
    <source>
        <dbReference type="Proteomes" id="UP000241436"/>
    </source>
</evidence>
<dbReference type="PANTHER" id="PTHR43096">
    <property type="entry name" value="DNAJ HOMOLOG 1, MITOCHONDRIAL-RELATED"/>
    <property type="match status" value="1"/>
</dbReference>
<feature type="binding site" evidence="11">
    <location>
        <position position="185"/>
    </location>
    <ligand>
        <name>Zn(2+)</name>
        <dbReference type="ChEBI" id="CHEBI:29105"/>
        <label>2</label>
    </ligand>
</feature>
<evidence type="ECO:0000259" key="14">
    <source>
        <dbReference type="PROSITE" id="PS50076"/>
    </source>
</evidence>
<dbReference type="PROSITE" id="PS00636">
    <property type="entry name" value="DNAJ_1"/>
    <property type="match status" value="1"/>
</dbReference>
<dbReference type="GO" id="GO:0031072">
    <property type="term" value="F:heat shock protein binding"/>
    <property type="evidence" value="ECO:0007669"/>
    <property type="project" value="InterPro"/>
</dbReference>
<feature type="binding site" evidence="11">
    <location>
        <position position="182"/>
    </location>
    <ligand>
        <name>Zn(2+)</name>
        <dbReference type="ChEBI" id="CHEBI:29105"/>
        <label>2</label>
    </ligand>
</feature>
<feature type="repeat" description="CXXCXGXG motif" evidence="11">
    <location>
        <begin position="218"/>
        <end position="225"/>
    </location>
</feature>
<feature type="domain" description="CR-type" evidence="15">
    <location>
        <begin position="152"/>
        <end position="230"/>
    </location>
</feature>
<dbReference type="Pfam" id="PF00684">
    <property type="entry name" value="DnaJ_CXXCXGXG"/>
    <property type="match status" value="1"/>
</dbReference>
<keyword evidence="17" id="KW-1185">Reference proteome</keyword>
<dbReference type="PROSITE" id="PS50076">
    <property type="entry name" value="DNAJ_2"/>
    <property type="match status" value="1"/>
</dbReference>
<comment type="subcellular location">
    <subcellularLocation>
        <location evidence="1 11">Cytoplasm</location>
    </subcellularLocation>
</comment>
<evidence type="ECO:0000256" key="2">
    <source>
        <dbReference type="ARBA" id="ARBA00011738"/>
    </source>
</evidence>
<feature type="binding site" evidence="11">
    <location>
        <position position="218"/>
    </location>
    <ligand>
        <name>Zn(2+)</name>
        <dbReference type="ChEBI" id="CHEBI:29105"/>
        <label>1</label>
    </ligand>
</feature>
<dbReference type="Gene3D" id="1.10.287.110">
    <property type="entry name" value="DnaJ domain"/>
    <property type="match status" value="1"/>
</dbReference>
<feature type="binding site" evidence="11">
    <location>
        <position position="168"/>
    </location>
    <ligand>
        <name>Zn(2+)</name>
        <dbReference type="ChEBI" id="CHEBI:29105"/>
        <label>1</label>
    </ligand>
</feature>
<feature type="binding site" evidence="11">
    <location>
        <position position="207"/>
    </location>
    <ligand>
        <name>Zn(2+)</name>
        <dbReference type="ChEBI" id="CHEBI:29105"/>
        <label>2</label>
    </ligand>
</feature>
<keyword evidence="7 11" id="KW-0863">Zinc-finger</keyword>
<dbReference type="GO" id="GO:0009408">
    <property type="term" value="P:response to heat"/>
    <property type="evidence" value="ECO:0007669"/>
    <property type="project" value="InterPro"/>
</dbReference>
<protein>
    <recommendedName>
        <fullName evidence="11">Chaperone protein DnaJ</fullName>
    </recommendedName>
</protein>
<dbReference type="SMART" id="SM00271">
    <property type="entry name" value="DnaJ"/>
    <property type="match status" value="1"/>
</dbReference>
<dbReference type="InterPro" id="IPR018253">
    <property type="entry name" value="DnaJ_domain_CS"/>
</dbReference>
<dbReference type="InterPro" id="IPR012724">
    <property type="entry name" value="DnaJ"/>
</dbReference>
<evidence type="ECO:0000256" key="9">
    <source>
        <dbReference type="ARBA" id="ARBA00023016"/>
    </source>
</evidence>
<proteinExistence type="inferred from homology"/>
<dbReference type="SUPFAM" id="SSF57938">
    <property type="entry name" value="DnaJ/Hsp40 cysteine-rich domain"/>
    <property type="match status" value="1"/>
</dbReference>
<dbReference type="AlphaFoldDB" id="A0A2T4TVT8"/>
<dbReference type="GO" id="GO:0005524">
    <property type="term" value="F:ATP binding"/>
    <property type="evidence" value="ECO:0007669"/>
    <property type="project" value="InterPro"/>
</dbReference>
<comment type="subunit">
    <text evidence="2 11">Homodimer.</text>
</comment>
<dbReference type="Proteomes" id="UP000241436">
    <property type="component" value="Unassembled WGS sequence"/>
</dbReference>
<dbReference type="FunFam" id="1.10.287.110:FF:000034">
    <property type="entry name" value="Chaperone protein DnaJ"/>
    <property type="match status" value="1"/>
</dbReference>
<feature type="binding site" evidence="11">
    <location>
        <position position="221"/>
    </location>
    <ligand>
        <name>Zn(2+)</name>
        <dbReference type="ChEBI" id="CHEBI:29105"/>
        <label>1</label>
    </ligand>
</feature>
<feature type="repeat" description="CXXCXGXG motif" evidence="11">
    <location>
        <begin position="182"/>
        <end position="189"/>
    </location>
</feature>
<dbReference type="GO" id="GO:0051082">
    <property type="term" value="F:unfolded protein binding"/>
    <property type="evidence" value="ECO:0007669"/>
    <property type="project" value="UniProtKB-UniRule"/>
</dbReference>
<keyword evidence="4 11" id="KW-0235">DNA replication</keyword>
<feature type="repeat" description="CXXCXGXG motif" evidence="11">
    <location>
        <begin position="204"/>
        <end position="211"/>
    </location>
</feature>
<dbReference type="SUPFAM" id="SSF49493">
    <property type="entry name" value="HSP40/DnaJ peptide-binding domain"/>
    <property type="match status" value="2"/>
</dbReference>
<dbReference type="CDD" id="cd10747">
    <property type="entry name" value="DnaJ_C"/>
    <property type="match status" value="1"/>
</dbReference>
<comment type="function">
    <text evidence="11">Participates actively in the response to hyperosmotic and heat shock by preventing the aggregation of stress-denatured proteins and by disaggregating proteins, also in an autonomous, DnaK-independent fashion. Unfolded proteins bind initially to DnaJ; upon interaction with the DnaJ-bound protein, DnaK hydrolyzes its bound ATP, resulting in the formation of a stable complex. GrpE releases ADP from DnaK; ATP binding to DnaK triggers the release of the substrate protein, thus completing the reaction cycle. Several rounds of ATP-dependent interactions between DnaJ, DnaK and GrpE are required for fully efficient folding. Also involved, together with DnaK and GrpE, in the DNA replication of plasmids through activation of initiation proteins.</text>
</comment>
<evidence type="ECO:0000256" key="3">
    <source>
        <dbReference type="ARBA" id="ARBA00022490"/>
    </source>
</evidence>
<dbReference type="FunFam" id="2.60.260.20:FF:000004">
    <property type="entry name" value="Molecular chaperone DnaJ"/>
    <property type="match status" value="1"/>
</dbReference>
<feature type="binding site" evidence="11">
    <location>
        <position position="165"/>
    </location>
    <ligand>
        <name>Zn(2+)</name>
        <dbReference type="ChEBI" id="CHEBI:29105"/>
        <label>1</label>
    </ligand>
</feature>
<feature type="domain" description="J" evidence="14">
    <location>
        <begin position="14"/>
        <end position="79"/>
    </location>
</feature>
<gene>
    <name evidence="11 16" type="primary">dnaJ</name>
    <name evidence="16" type="ORF">CLG94_10990</name>
</gene>
<dbReference type="InterPro" id="IPR036410">
    <property type="entry name" value="HSP_DnaJ_Cys-rich_dom_sf"/>
</dbReference>
<dbReference type="PROSITE" id="PS51188">
    <property type="entry name" value="ZF_CR"/>
    <property type="match status" value="1"/>
</dbReference>
<reference evidence="17" key="2">
    <citation type="journal article" date="2018" name="Environ. Microbiol.">
        <title>Bloom of a denitrifying methanotroph, 'Candidatus Methylomirabilis limnetica', in a deep stratified lake.</title>
        <authorList>
            <person name="Graf J.S."/>
            <person name="Mayr M.J."/>
            <person name="Marchant H.K."/>
            <person name="Tienken D."/>
            <person name="Hach P.F."/>
            <person name="Brand A."/>
            <person name="Schubert C.J."/>
            <person name="Kuypers M.M."/>
            <person name="Milucka J."/>
        </authorList>
    </citation>
    <scope>NUCLEOTIDE SEQUENCE [LARGE SCALE GENOMIC DNA]</scope>
    <source>
        <strain evidence="17">Zug</strain>
    </source>
</reference>
<feature type="region of interest" description="Disordered" evidence="13">
    <location>
        <begin position="239"/>
        <end position="262"/>
    </location>
</feature>
<feature type="binding site" evidence="11">
    <location>
        <position position="204"/>
    </location>
    <ligand>
        <name>Zn(2+)</name>
        <dbReference type="ChEBI" id="CHEBI:29105"/>
        <label>2</label>
    </ligand>
</feature>
<dbReference type="CDD" id="cd10719">
    <property type="entry name" value="DnaJ_zf"/>
    <property type="match status" value="1"/>
</dbReference>
<comment type="similarity">
    <text evidence="11">Belongs to the DnaJ family.</text>
</comment>
<dbReference type="GO" id="GO:0042026">
    <property type="term" value="P:protein refolding"/>
    <property type="evidence" value="ECO:0007669"/>
    <property type="project" value="TreeGrafter"/>
</dbReference>
<dbReference type="GO" id="GO:0006260">
    <property type="term" value="P:DNA replication"/>
    <property type="evidence" value="ECO:0007669"/>
    <property type="project" value="UniProtKB-KW"/>
</dbReference>
<dbReference type="GO" id="GO:0005737">
    <property type="term" value="C:cytoplasm"/>
    <property type="evidence" value="ECO:0007669"/>
    <property type="project" value="UniProtKB-SubCell"/>
</dbReference>
<feature type="zinc finger region" description="CR-type" evidence="12">
    <location>
        <begin position="152"/>
        <end position="230"/>
    </location>
</feature>
<keyword evidence="3 11" id="KW-0963">Cytoplasm</keyword>
<dbReference type="GO" id="GO:0008270">
    <property type="term" value="F:zinc ion binding"/>
    <property type="evidence" value="ECO:0007669"/>
    <property type="project" value="UniProtKB-UniRule"/>
</dbReference>